<proteinExistence type="predicted"/>
<gene>
    <name evidence="1" type="ORF">Q4Q35_04185</name>
</gene>
<protein>
    <recommendedName>
        <fullName evidence="3">Fibronectin type-III domain-containing protein</fullName>
    </recommendedName>
</protein>
<dbReference type="InterPro" id="IPR013783">
    <property type="entry name" value="Ig-like_fold"/>
</dbReference>
<dbReference type="EMBL" id="JAUOEK010000056">
    <property type="protein sequence ID" value="MDO5968998.1"/>
    <property type="molecule type" value="Genomic_DNA"/>
</dbReference>
<dbReference type="RefSeq" id="WP_303276685.1">
    <property type="nucleotide sequence ID" value="NZ_JAUOEK010000056.1"/>
</dbReference>
<evidence type="ECO:0008006" key="3">
    <source>
        <dbReference type="Google" id="ProtNLM"/>
    </source>
</evidence>
<evidence type="ECO:0000313" key="2">
    <source>
        <dbReference type="Proteomes" id="UP001176883"/>
    </source>
</evidence>
<accession>A0ABT8W7A1</accession>
<keyword evidence="2" id="KW-1185">Reference proteome</keyword>
<dbReference type="Gene3D" id="2.60.40.10">
    <property type="entry name" value="Immunoglobulins"/>
    <property type="match status" value="3"/>
</dbReference>
<dbReference type="Proteomes" id="UP001176883">
    <property type="component" value="Unassembled WGS sequence"/>
</dbReference>
<organism evidence="1 2">
    <name type="scientific">Flavivirga aquimarina</name>
    <dbReference type="NCBI Taxonomy" id="2027862"/>
    <lineage>
        <taxon>Bacteria</taxon>
        <taxon>Pseudomonadati</taxon>
        <taxon>Bacteroidota</taxon>
        <taxon>Flavobacteriia</taxon>
        <taxon>Flavobacteriales</taxon>
        <taxon>Flavobacteriaceae</taxon>
        <taxon>Flavivirga</taxon>
    </lineage>
</organism>
<comment type="caution">
    <text evidence="1">The sequence shown here is derived from an EMBL/GenBank/DDBJ whole genome shotgun (WGS) entry which is preliminary data.</text>
</comment>
<sequence>MKIINNTFLAIILLFLSLSCDDILEEDITNDNVQISFPKEGTVIEGNTVQFTWQSIDGADDYRVQVITSNQILEVDSLMSTNTFVYTLNPGSYQWRIRGENFAYETTYTFPVNFSVETSDDLSNQNVSLLTPSIDFYTNNANIICTWNELSNVSSYSFELIKNLSGEQTVFKETGISSNSLTIDADVFDEDAEYIWKVKAINETSETQFSQRSLFLDREIPNQPALASPEDQDTTTTTVTFNWTNGVDSGNIKSSITNTIEIASDVNFNSIIHSANTENNTVQYTFTSTGTYYWRIKAIDAAGNESDYSIVRSIIVE</sequence>
<evidence type="ECO:0000313" key="1">
    <source>
        <dbReference type="EMBL" id="MDO5968998.1"/>
    </source>
</evidence>
<dbReference type="PROSITE" id="PS51257">
    <property type="entry name" value="PROKAR_LIPOPROTEIN"/>
    <property type="match status" value="1"/>
</dbReference>
<reference evidence="1" key="1">
    <citation type="submission" date="2023-07" db="EMBL/GenBank/DDBJ databases">
        <title>Two novel species in the genus Flavivirga.</title>
        <authorList>
            <person name="Kwon K."/>
        </authorList>
    </citation>
    <scope>NUCLEOTIDE SEQUENCE</scope>
    <source>
        <strain evidence="1">KCTC 52353</strain>
    </source>
</reference>
<name>A0ABT8W7A1_9FLAO</name>